<dbReference type="AlphaFoldDB" id="F4WGE8"/>
<keyword evidence="3" id="KW-1185">Reference proteome</keyword>
<evidence type="ECO:0000256" key="1">
    <source>
        <dbReference type="SAM" id="MobiDB-lite"/>
    </source>
</evidence>
<organism evidence="3">
    <name type="scientific">Acromyrmex echinatior</name>
    <name type="common">Panamanian leafcutter ant</name>
    <name type="synonym">Acromyrmex octospinosus echinatior</name>
    <dbReference type="NCBI Taxonomy" id="103372"/>
    <lineage>
        <taxon>Eukaryota</taxon>
        <taxon>Metazoa</taxon>
        <taxon>Ecdysozoa</taxon>
        <taxon>Arthropoda</taxon>
        <taxon>Hexapoda</taxon>
        <taxon>Insecta</taxon>
        <taxon>Pterygota</taxon>
        <taxon>Neoptera</taxon>
        <taxon>Endopterygota</taxon>
        <taxon>Hymenoptera</taxon>
        <taxon>Apocrita</taxon>
        <taxon>Aculeata</taxon>
        <taxon>Formicoidea</taxon>
        <taxon>Formicidae</taxon>
        <taxon>Myrmicinae</taxon>
        <taxon>Acromyrmex</taxon>
    </lineage>
</organism>
<protein>
    <submittedName>
        <fullName evidence="2">Uncharacterized protein</fullName>
    </submittedName>
</protein>
<gene>
    <name evidence="2" type="ORF">G5I_04723</name>
</gene>
<accession>F4WGE8</accession>
<evidence type="ECO:0000313" key="2">
    <source>
        <dbReference type="EMBL" id="EGI66915.1"/>
    </source>
</evidence>
<dbReference type="EMBL" id="GL888128">
    <property type="protein sequence ID" value="EGI66915.1"/>
    <property type="molecule type" value="Genomic_DNA"/>
</dbReference>
<proteinExistence type="predicted"/>
<dbReference type="Proteomes" id="UP000007755">
    <property type="component" value="Unassembled WGS sequence"/>
</dbReference>
<evidence type="ECO:0000313" key="3">
    <source>
        <dbReference type="Proteomes" id="UP000007755"/>
    </source>
</evidence>
<dbReference type="InParanoid" id="F4WGE8"/>
<feature type="region of interest" description="Disordered" evidence="1">
    <location>
        <begin position="110"/>
        <end position="172"/>
    </location>
</feature>
<reference evidence="2" key="1">
    <citation type="submission" date="2011-02" db="EMBL/GenBank/DDBJ databases">
        <title>The genome of the leaf-cutting ant Acromyrmex echinatior suggests key adaptations to social evolution and fungus farming.</title>
        <authorList>
            <person name="Nygaard S."/>
            <person name="Zhang G."/>
        </authorList>
    </citation>
    <scope>NUCLEOTIDE SEQUENCE</scope>
</reference>
<name>F4WGE8_ACREC</name>
<sequence length="184" mass="20634">MQIPGQVGAVNQKRINREKYRLRDWPVGNEIKSPACKQRTAGQWIAGENYRAGSDAAKAQIIEQITAPNRDPLTMSHPYVLTKDRIITRLRGQNVSQSFSVIYDQIARGRNASQKSRLAKSSKVSRESIAADAPPSRRASPDKSGSMPEDDDAGHKHSRDKREEATSTTALRWTVIPMIRKREI</sequence>